<dbReference type="Pfam" id="PF17775">
    <property type="entry name" value="YchJ_M-like"/>
    <property type="match status" value="1"/>
</dbReference>
<comment type="similarity">
    <text evidence="1 2">Belongs to the UPF0225 family.</text>
</comment>
<reference evidence="4 5" key="1">
    <citation type="submission" date="2006-03" db="EMBL/GenBank/DDBJ databases">
        <title>Complete sequence of Methylobacillus flagellatus KT.</title>
        <authorList>
            <consortium name="US DOE Joint Genome Institute"/>
            <person name="Copeland A."/>
            <person name="Lucas S."/>
            <person name="Lapidus A."/>
            <person name="Barry K."/>
            <person name="Detter J.C."/>
            <person name="Glavina del Rio T."/>
            <person name="Hammon N."/>
            <person name="Israni S."/>
            <person name="Dalin E."/>
            <person name="Tice H."/>
            <person name="Pitluck S."/>
            <person name="Brettin T."/>
            <person name="Bruce D."/>
            <person name="Han C."/>
            <person name="Tapia R."/>
            <person name="Saunders E."/>
            <person name="Gilna P."/>
            <person name="Schmutz J."/>
            <person name="Larimer F."/>
            <person name="Land M."/>
            <person name="Kyrpides N."/>
            <person name="Anderson I."/>
            <person name="Richardson P."/>
        </authorList>
    </citation>
    <scope>NUCLEOTIDE SEQUENCE [LARGE SCALE GENOMIC DNA]</scope>
    <source>
        <strain evidence="5">KT / ATCC 51484 / DSM 6875</strain>
    </source>
</reference>
<evidence type="ECO:0000256" key="2">
    <source>
        <dbReference type="HAMAP-Rule" id="MF_00612"/>
    </source>
</evidence>
<dbReference type="InterPro" id="IPR032710">
    <property type="entry name" value="NTF2-like_dom_sf"/>
</dbReference>
<dbReference type="InterPro" id="IPR004027">
    <property type="entry name" value="SEC_C_motif"/>
</dbReference>
<name>Q1H0I1_METFK</name>
<dbReference type="PANTHER" id="PTHR33747">
    <property type="entry name" value="UPF0225 PROTEIN SCO1677"/>
    <property type="match status" value="1"/>
</dbReference>
<evidence type="ECO:0000313" key="4">
    <source>
        <dbReference type="EMBL" id="ABE50006.1"/>
    </source>
</evidence>
<dbReference type="DNASU" id="4001160"/>
<accession>Q1H0I1</accession>
<dbReference type="STRING" id="265072.Mfla_1738"/>
<dbReference type="Proteomes" id="UP000002440">
    <property type="component" value="Chromosome"/>
</dbReference>
<dbReference type="SMR" id="Q1H0I1"/>
<protein>
    <recommendedName>
        <fullName evidence="2">UPF0225 protein Mfla_1738</fullName>
    </recommendedName>
</protein>
<dbReference type="Pfam" id="PF02810">
    <property type="entry name" value="SEC-C"/>
    <property type="match status" value="1"/>
</dbReference>
<dbReference type="InterPro" id="IPR048469">
    <property type="entry name" value="YchJ-like_M"/>
</dbReference>
<keyword evidence="5" id="KW-1185">Reference proteome</keyword>
<dbReference type="eggNOG" id="COG3012">
    <property type="taxonomic scope" value="Bacteria"/>
</dbReference>
<dbReference type="SUPFAM" id="SSF54427">
    <property type="entry name" value="NTF2-like"/>
    <property type="match status" value="1"/>
</dbReference>
<proteinExistence type="inferred from homology"/>
<dbReference type="EMBL" id="CP000284">
    <property type="protein sequence ID" value="ABE50006.1"/>
    <property type="molecule type" value="Genomic_DNA"/>
</dbReference>
<evidence type="ECO:0000313" key="5">
    <source>
        <dbReference type="Proteomes" id="UP000002440"/>
    </source>
</evidence>
<feature type="domain" description="YchJ-like middle NTF2-like" evidence="3">
    <location>
        <begin position="31"/>
        <end position="125"/>
    </location>
</feature>
<organism evidence="4 5">
    <name type="scientific">Methylobacillus flagellatus (strain ATCC 51484 / DSM 6875 / VKM B-1610 / KT)</name>
    <dbReference type="NCBI Taxonomy" id="265072"/>
    <lineage>
        <taxon>Bacteria</taxon>
        <taxon>Pseudomonadati</taxon>
        <taxon>Pseudomonadota</taxon>
        <taxon>Betaproteobacteria</taxon>
        <taxon>Nitrosomonadales</taxon>
        <taxon>Methylophilaceae</taxon>
        <taxon>Methylobacillus</taxon>
    </lineage>
</organism>
<evidence type="ECO:0000256" key="1">
    <source>
        <dbReference type="ARBA" id="ARBA00010839"/>
    </source>
</evidence>
<dbReference type="OrthoDB" id="21421at2"/>
<gene>
    <name evidence="4" type="ordered locus">Mfla_1738</name>
</gene>
<dbReference type="AlphaFoldDB" id="Q1H0I1"/>
<dbReference type="HOGENOM" id="CLU_099590_2_0_4"/>
<sequence length="130" mass="14788">MKHTVPCPCESGDAYEQCCKRWHLGEPAPDAAALMRSRYTAYVLGLTDYLLHTWHPSTRPASLQDEAGSQPLKWLGLKVVQHEATGSNQAIVEFIARYKLNGKAERLHEHSRFVCEHGRWYYVDGDFIGD</sequence>
<evidence type="ECO:0000259" key="3">
    <source>
        <dbReference type="Pfam" id="PF17775"/>
    </source>
</evidence>
<dbReference type="KEGG" id="mfa:Mfla_1738"/>
<dbReference type="Gene3D" id="3.10.450.50">
    <property type="match status" value="1"/>
</dbReference>
<dbReference type="HAMAP" id="MF_00612">
    <property type="entry name" value="UPF0225"/>
    <property type="match status" value="1"/>
</dbReference>
<dbReference type="RefSeq" id="WP_011479960.1">
    <property type="nucleotide sequence ID" value="NC_007947.1"/>
</dbReference>
<dbReference type="InterPro" id="IPR023006">
    <property type="entry name" value="YchJ-like"/>
</dbReference>
<dbReference type="PANTHER" id="PTHR33747:SF1">
    <property type="entry name" value="ADENYLATE CYCLASE-ASSOCIATED CAP C-TERMINAL DOMAIN-CONTAINING PROTEIN"/>
    <property type="match status" value="1"/>
</dbReference>